<gene>
    <name evidence="2" type="ORF">KDN34_15585</name>
</gene>
<evidence type="ECO:0000313" key="3">
    <source>
        <dbReference type="Proteomes" id="UP000679575"/>
    </source>
</evidence>
<reference evidence="2 3" key="1">
    <citation type="submission" date="2021-04" db="EMBL/GenBank/DDBJ databases">
        <title>Novel species identification of genus Shewanella.</title>
        <authorList>
            <person name="Liu G."/>
        </authorList>
    </citation>
    <scope>NUCLEOTIDE SEQUENCE [LARGE SCALE GENOMIC DNA]</scope>
    <source>
        <strain evidence="2 3">FJAT-54481</strain>
    </source>
</reference>
<proteinExistence type="predicted"/>
<protein>
    <submittedName>
        <fullName evidence="2">MSHA biogenesis protein MshK</fullName>
    </submittedName>
</protein>
<feature type="region of interest" description="Disordered" evidence="1">
    <location>
        <begin position="1"/>
        <end position="23"/>
    </location>
</feature>
<dbReference type="EMBL" id="CP073587">
    <property type="protein sequence ID" value="QUN07692.1"/>
    <property type="molecule type" value="Genomic_DNA"/>
</dbReference>
<sequence>MAGAASLRDPTLPPYGLQSMSSSSTNAPVTLVLNSVVQGPSGTRAVINNQLYRRGDRLQGTSISAIHANEVVLADGRKLRLFQTITEPNKKR</sequence>
<dbReference type="Proteomes" id="UP000679575">
    <property type="component" value="Chromosome"/>
</dbReference>
<organism evidence="2 3">
    <name type="scientific">Shewanella yunxiaonensis</name>
    <dbReference type="NCBI Taxonomy" id="2829809"/>
    <lineage>
        <taxon>Bacteria</taxon>
        <taxon>Pseudomonadati</taxon>
        <taxon>Pseudomonadota</taxon>
        <taxon>Gammaproteobacteria</taxon>
        <taxon>Alteromonadales</taxon>
        <taxon>Shewanellaceae</taxon>
        <taxon>Shewanella</taxon>
    </lineage>
</organism>
<keyword evidence="3" id="KW-1185">Reference proteome</keyword>
<name>A0ABX7YYD8_9GAMM</name>
<evidence type="ECO:0000313" key="2">
    <source>
        <dbReference type="EMBL" id="QUN07692.1"/>
    </source>
</evidence>
<accession>A0ABX7YYD8</accession>
<evidence type="ECO:0000256" key="1">
    <source>
        <dbReference type="SAM" id="MobiDB-lite"/>
    </source>
</evidence>